<keyword evidence="4" id="KW-1185">Reference proteome</keyword>
<keyword evidence="3" id="KW-0378">Hydrolase</keyword>
<dbReference type="InterPro" id="IPR036938">
    <property type="entry name" value="PAP2/HPO_sf"/>
</dbReference>
<evidence type="ECO:0000259" key="2">
    <source>
        <dbReference type="SMART" id="SM00014"/>
    </source>
</evidence>
<keyword evidence="1" id="KW-1133">Transmembrane helix</keyword>
<dbReference type="EC" id="3.6.1.27" evidence="3"/>
<dbReference type="Pfam" id="PF01569">
    <property type="entry name" value="PAP2"/>
    <property type="match status" value="1"/>
</dbReference>
<evidence type="ECO:0000313" key="4">
    <source>
        <dbReference type="Proteomes" id="UP000531594"/>
    </source>
</evidence>
<organism evidence="3 4">
    <name type="scientific">Bacillus benzoevorans</name>
    <dbReference type="NCBI Taxonomy" id="1456"/>
    <lineage>
        <taxon>Bacteria</taxon>
        <taxon>Bacillati</taxon>
        <taxon>Bacillota</taxon>
        <taxon>Bacilli</taxon>
        <taxon>Bacillales</taxon>
        <taxon>Bacillaceae</taxon>
        <taxon>Bacillus</taxon>
    </lineage>
</organism>
<evidence type="ECO:0000313" key="3">
    <source>
        <dbReference type="EMBL" id="MBB6443478.1"/>
    </source>
</evidence>
<protein>
    <submittedName>
        <fullName evidence="3">Undecaprenyl-diphosphatase</fullName>
        <ecNumber evidence="3">3.6.1.27</ecNumber>
    </submittedName>
</protein>
<comment type="caution">
    <text evidence="3">The sequence shown here is derived from an EMBL/GenBank/DDBJ whole genome shotgun (WGS) entry which is preliminary data.</text>
</comment>
<dbReference type="SMART" id="SM00014">
    <property type="entry name" value="acidPPc"/>
    <property type="match status" value="1"/>
</dbReference>
<sequence>MRRSRHTYIVLGIAVLLSIFFIVMAGSKEPLLFDRAAAYWSERVFSESSYSFFNVIAELGDKIAIGIIVLLMIVWFAVKRRDFLGMAVLVLAVALGNEVSKWIKELVARERPASGVMEESFSFPSGHAMVGLVLYMLIAYFFIRNVQSNSSKWWLGSMAAFVILLIGLSRIAIQAHYLTDVLGGYTLGIVWTFVWILIYEWLHERFGKK</sequence>
<dbReference type="SUPFAM" id="SSF48317">
    <property type="entry name" value="Acid phosphatase/Vanadium-dependent haloperoxidase"/>
    <property type="match status" value="1"/>
</dbReference>
<dbReference type="Gene3D" id="1.20.144.10">
    <property type="entry name" value="Phosphatidic acid phosphatase type 2/haloperoxidase"/>
    <property type="match status" value="2"/>
</dbReference>
<dbReference type="CDD" id="cd03392">
    <property type="entry name" value="PAP2_like_2"/>
    <property type="match status" value="1"/>
</dbReference>
<dbReference type="Proteomes" id="UP000531594">
    <property type="component" value="Unassembled WGS sequence"/>
</dbReference>
<keyword evidence="1" id="KW-0472">Membrane</keyword>
<feature type="transmembrane region" description="Helical" evidence="1">
    <location>
        <begin position="123"/>
        <end position="143"/>
    </location>
</feature>
<dbReference type="PANTHER" id="PTHR14969:SF13">
    <property type="entry name" value="AT30094P"/>
    <property type="match status" value="1"/>
</dbReference>
<dbReference type="PANTHER" id="PTHR14969">
    <property type="entry name" value="SPHINGOSINE-1-PHOSPHATE PHOSPHOHYDROLASE"/>
    <property type="match status" value="1"/>
</dbReference>
<keyword evidence="1" id="KW-0812">Transmembrane</keyword>
<dbReference type="GO" id="GO:0050380">
    <property type="term" value="F:undecaprenyl-diphosphatase activity"/>
    <property type="evidence" value="ECO:0007669"/>
    <property type="project" value="UniProtKB-EC"/>
</dbReference>
<name>A0A7X0HMP0_9BACI</name>
<dbReference type="InterPro" id="IPR000326">
    <property type="entry name" value="PAP2/HPO"/>
</dbReference>
<feature type="transmembrane region" description="Helical" evidence="1">
    <location>
        <begin position="185"/>
        <end position="202"/>
    </location>
</feature>
<gene>
    <name evidence="3" type="ORF">HNR53_000066</name>
</gene>
<proteinExistence type="predicted"/>
<dbReference type="EMBL" id="JACHGK010000001">
    <property type="protein sequence ID" value="MBB6443478.1"/>
    <property type="molecule type" value="Genomic_DNA"/>
</dbReference>
<reference evidence="3 4" key="1">
    <citation type="submission" date="2020-08" db="EMBL/GenBank/DDBJ databases">
        <title>Genomic Encyclopedia of Type Strains, Phase IV (KMG-IV): sequencing the most valuable type-strain genomes for metagenomic binning, comparative biology and taxonomic classification.</title>
        <authorList>
            <person name="Goeker M."/>
        </authorList>
    </citation>
    <scope>NUCLEOTIDE SEQUENCE [LARGE SCALE GENOMIC DNA]</scope>
    <source>
        <strain evidence="3 4">DSM 5391</strain>
    </source>
</reference>
<evidence type="ECO:0000256" key="1">
    <source>
        <dbReference type="SAM" id="Phobius"/>
    </source>
</evidence>
<feature type="transmembrane region" description="Helical" evidence="1">
    <location>
        <begin position="52"/>
        <end position="76"/>
    </location>
</feature>
<feature type="domain" description="Phosphatidic acid phosphatase type 2/haloperoxidase" evidence="2">
    <location>
        <begin position="84"/>
        <end position="196"/>
    </location>
</feature>
<accession>A0A7X0HMP0</accession>
<feature type="transmembrane region" description="Helical" evidence="1">
    <location>
        <begin position="7"/>
        <end position="26"/>
    </location>
</feature>
<feature type="transmembrane region" description="Helical" evidence="1">
    <location>
        <begin position="155"/>
        <end position="173"/>
    </location>
</feature>
<dbReference type="AlphaFoldDB" id="A0A7X0HMP0"/>